<protein>
    <recommendedName>
        <fullName evidence="3">4a-hydroxytetrahydrobiopterin dehydratase</fullName>
        <ecNumber evidence="3">4.2.1.96</ecNumber>
    </recommendedName>
</protein>
<dbReference type="PANTHER" id="PTHR12599">
    <property type="entry name" value="PTERIN-4-ALPHA-CARBINOLAMINE DEHYDRATASE"/>
    <property type="match status" value="1"/>
</dbReference>
<dbReference type="EMBL" id="CAFBOS010000105">
    <property type="protein sequence ID" value="CAB5002254.1"/>
    <property type="molecule type" value="Genomic_DNA"/>
</dbReference>
<reference evidence="7" key="1">
    <citation type="submission" date="2020-05" db="EMBL/GenBank/DDBJ databases">
        <authorList>
            <person name="Chiriac C."/>
            <person name="Salcher M."/>
            <person name="Ghai R."/>
            <person name="Kavagutti S V."/>
        </authorList>
    </citation>
    <scope>NUCLEOTIDE SEQUENCE</scope>
</reference>
<gene>
    <name evidence="5" type="ORF">UFOPK2754_00026</name>
    <name evidence="6" type="ORF">UFOPK3139_00294</name>
    <name evidence="7" type="ORF">UFOPK3543_01779</name>
    <name evidence="8" type="ORF">UFOPK3967_01702</name>
</gene>
<dbReference type="EMBL" id="CAEZYR010000001">
    <property type="protein sequence ID" value="CAB4724282.1"/>
    <property type="molecule type" value="Genomic_DNA"/>
</dbReference>
<dbReference type="GO" id="GO:0008124">
    <property type="term" value="F:4-alpha-hydroxytetrahydrobiopterin dehydratase activity"/>
    <property type="evidence" value="ECO:0007669"/>
    <property type="project" value="UniProtKB-EC"/>
</dbReference>
<dbReference type="PANTHER" id="PTHR12599:SF0">
    <property type="entry name" value="PTERIN-4-ALPHA-CARBINOLAMINE DEHYDRATASE"/>
    <property type="match status" value="1"/>
</dbReference>
<evidence type="ECO:0000256" key="3">
    <source>
        <dbReference type="ARBA" id="ARBA00013252"/>
    </source>
</evidence>
<dbReference type="GO" id="GO:0006729">
    <property type="term" value="P:tetrahydrobiopterin biosynthetic process"/>
    <property type="evidence" value="ECO:0007669"/>
    <property type="project" value="InterPro"/>
</dbReference>
<dbReference type="HAMAP" id="MF_00434">
    <property type="entry name" value="Pterin_4_alpha"/>
    <property type="match status" value="1"/>
</dbReference>
<evidence type="ECO:0000256" key="4">
    <source>
        <dbReference type="ARBA" id="ARBA00023239"/>
    </source>
</evidence>
<name>A0A6J7HEK8_9ZZZZ</name>
<evidence type="ECO:0000313" key="5">
    <source>
        <dbReference type="EMBL" id="CAB4724282.1"/>
    </source>
</evidence>
<dbReference type="AlphaFoldDB" id="A0A6J7HEK8"/>
<dbReference type="Gene3D" id="3.30.1360.20">
    <property type="entry name" value="Transcriptional coactivator/pterin dehydratase"/>
    <property type="match status" value="1"/>
</dbReference>
<dbReference type="Pfam" id="PF01329">
    <property type="entry name" value="Pterin_4a"/>
    <property type="match status" value="1"/>
</dbReference>
<dbReference type="SUPFAM" id="SSF55248">
    <property type="entry name" value="PCD-like"/>
    <property type="match status" value="1"/>
</dbReference>
<evidence type="ECO:0000313" key="6">
    <source>
        <dbReference type="EMBL" id="CAB4815182.1"/>
    </source>
</evidence>
<comment type="similarity">
    <text evidence="2">Belongs to the pterin-4-alpha-carbinolamine dehydratase family.</text>
</comment>
<keyword evidence="4" id="KW-0456">Lyase</keyword>
<comment type="catalytic activity">
    <reaction evidence="1">
        <text>(4aS,6R)-4a-hydroxy-L-erythro-5,6,7,8-tetrahydrobiopterin = (6R)-L-erythro-6,7-dihydrobiopterin + H2O</text>
        <dbReference type="Rhea" id="RHEA:11920"/>
        <dbReference type="ChEBI" id="CHEBI:15377"/>
        <dbReference type="ChEBI" id="CHEBI:15642"/>
        <dbReference type="ChEBI" id="CHEBI:43120"/>
        <dbReference type="EC" id="4.2.1.96"/>
    </reaction>
</comment>
<accession>A0A6J7HEK8</accession>
<sequence length="99" mass="11275">MADRKTLLTEDQIIEWLPGMPRWERNGATLHRELTFRDFTEAWGFLTMVALVAEKLNHHPDWSNSWSKVVIDVTNHDAGGLTEIDFELAAAIDKALGEI</sequence>
<proteinExistence type="inferred from homology"/>
<dbReference type="InterPro" id="IPR001533">
    <property type="entry name" value="Pterin_deHydtase"/>
</dbReference>
<evidence type="ECO:0000313" key="8">
    <source>
        <dbReference type="EMBL" id="CAB5002254.1"/>
    </source>
</evidence>
<dbReference type="EMBL" id="CAFABA010000007">
    <property type="protein sequence ID" value="CAB4815182.1"/>
    <property type="molecule type" value="Genomic_DNA"/>
</dbReference>
<organism evidence="7">
    <name type="scientific">freshwater metagenome</name>
    <dbReference type="NCBI Taxonomy" id="449393"/>
    <lineage>
        <taxon>unclassified sequences</taxon>
        <taxon>metagenomes</taxon>
        <taxon>ecological metagenomes</taxon>
    </lineage>
</organism>
<dbReference type="EC" id="4.2.1.96" evidence="3"/>
<dbReference type="EMBL" id="CAFBMH010000068">
    <property type="protein sequence ID" value="CAB4915403.1"/>
    <property type="molecule type" value="Genomic_DNA"/>
</dbReference>
<dbReference type="NCBIfam" id="NF002017">
    <property type="entry name" value="PRK00823.1-2"/>
    <property type="match status" value="1"/>
</dbReference>
<dbReference type="InterPro" id="IPR036428">
    <property type="entry name" value="PCD_sf"/>
</dbReference>
<evidence type="ECO:0000313" key="7">
    <source>
        <dbReference type="EMBL" id="CAB4915403.1"/>
    </source>
</evidence>
<evidence type="ECO:0000256" key="2">
    <source>
        <dbReference type="ARBA" id="ARBA00006472"/>
    </source>
</evidence>
<evidence type="ECO:0000256" key="1">
    <source>
        <dbReference type="ARBA" id="ARBA00001554"/>
    </source>
</evidence>